<dbReference type="EMBL" id="FONL01000021">
    <property type="protein sequence ID" value="SFE81397.1"/>
    <property type="molecule type" value="Genomic_DNA"/>
</dbReference>
<dbReference type="OrthoDB" id="2052852at2"/>
<protein>
    <submittedName>
        <fullName evidence="1">Uncharacterized protein</fullName>
    </submittedName>
</protein>
<accession>A0A1I2DLR7</accession>
<dbReference type="AlphaFoldDB" id="A0A1I2DLR7"/>
<dbReference type="STRING" id="1123323.SAMN05216245_12123"/>
<dbReference type="RefSeq" id="WP_093914177.1">
    <property type="nucleotide sequence ID" value="NZ_FONL01000021.1"/>
</dbReference>
<gene>
    <name evidence="1" type="ORF">SAMN05216245_12123</name>
</gene>
<sequence length="97" mass="10952">MFHEELKQIIRSVLQQGLSGQSLMEVLTANVDPTEICASDDMLVTDSYFSLLHYATGEEILKDAEWKYFLDCLNGNRVYSLDEKLQMTDKNSIGGSV</sequence>
<evidence type="ECO:0000313" key="1">
    <source>
        <dbReference type="EMBL" id="SFE81397.1"/>
    </source>
</evidence>
<keyword evidence="2" id="KW-1185">Reference proteome</keyword>
<organism evidence="1 2">
    <name type="scientific">Succiniclasticum ruminis DSM 9236</name>
    <dbReference type="NCBI Taxonomy" id="1123323"/>
    <lineage>
        <taxon>Bacteria</taxon>
        <taxon>Bacillati</taxon>
        <taxon>Bacillota</taxon>
        <taxon>Negativicutes</taxon>
        <taxon>Acidaminococcales</taxon>
        <taxon>Acidaminococcaceae</taxon>
        <taxon>Succiniclasticum</taxon>
    </lineage>
</organism>
<evidence type="ECO:0000313" key="2">
    <source>
        <dbReference type="Proteomes" id="UP000198896"/>
    </source>
</evidence>
<reference evidence="1 2" key="1">
    <citation type="submission" date="2016-10" db="EMBL/GenBank/DDBJ databases">
        <authorList>
            <person name="de Groot N.N."/>
        </authorList>
    </citation>
    <scope>NUCLEOTIDE SEQUENCE [LARGE SCALE GENOMIC DNA]</scope>
    <source>
        <strain evidence="1 2">DSM 9236</strain>
    </source>
</reference>
<name>A0A1I2DLR7_9FIRM</name>
<dbReference type="Proteomes" id="UP000198896">
    <property type="component" value="Unassembled WGS sequence"/>
</dbReference>
<proteinExistence type="predicted"/>